<dbReference type="Pfam" id="PF03103">
    <property type="entry name" value="DUF243"/>
    <property type="match status" value="1"/>
</dbReference>
<dbReference type="GO" id="GO:0008010">
    <property type="term" value="F:structural constituent of chitin-based larval cuticle"/>
    <property type="evidence" value="ECO:0007669"/>
    <property type="project" value="TreeGrafter"/>
</dbReference>
<sequence length="356" mass="34978">MRAFIVLCLVATACAQYNYQVGGGSGVSSGSFNAGAASGSGSFDALNLGGGVSGGVGAGSSFGVGSSGSLGGSVSSGVVGGSSFGVSGSSGPALEATSSYGVSGSGSSFTVSSSASPAFTGSSQGSFVGASNVAPAQAELEKEFYTFTANEEDFTEPAASNQINSVAKQGLRVIFIKGPENTGLENAALSLAKSAAEQQTAIYVLSKQADLSALANKLNTANENVSHKPEVHFVKYRTPEDAANAQRAIQAEYDALGGKSEHINGGVASSLNFASAAPAATAVQQGASFQAGTAGQQGGSFQVGAVGQQGGSFQVGTVGQQGGSFQAAAGGQQSGAFQAATSSTYLPASVIRRFRS</sequence>
<dbReference type="PANTHER" id="PTHR31927:SF2">
    <property type="entry name" value="FI07246P-RELATED"/>
    <property type="match status" value="1"/>
</dbReference>
<feature type="signal peptide" evidence="1">
    <location>
        <begin position="1"/>
        <end position="15"/>
    </location>
</feature>
<dbReference type="SMART" id="SM00690">
    <property type="entry name" value="DM5"/>
    <property type="match status" value="1"/>
</dbReference>
<organism evidence="3">
    <name type="scientific">Musca domestica</name>
    <name type="common">House fly</name>
    <dbReference type="NCBI Taxonomy" id="7370"/>
    <lineage>
        <taxon>Eukaryota</taxon>
        <taxon>Metazoa</taxon>
        <taxon>Ecdysozoa</taxon>
        <taxon>Arthropoda</taxon>
        <taxon>Hexapoda</taxon>
        <taxon>Insecta</taxon>
        <taxon>Pterygota</taxon>
        <taxon>Neoptera</taxon>
        <taxon>Endopterygota</taxon>
        <taxon>Diptera</taxon>
        <taxon>Brachycera</taxon>
        <taxon>Muscomorpha</taxon>
        <taxon>Muscoidea</taxon>
        <taxon>Muscidae</taxon>
        <taxon>Musca</taxon>
    </lineage>
</organism>
<protein>
    <recommendedName>
        <fullName evidence="2">DUF243 domain-containing protein</fullName>
    </recommendedName>
</protein>
<dbReference type="InterPro" id="IPR004145">
    <property type="entry name" value="DUF243"/>
</dbReference>
<dbReference type="GO" id="GO:0040003">
    <property type="term" value="P:chitin-based cuticle development"/>
    <property type="evidence" value="ECO:0007669"/>
    <property type="project" value="TreeGrafter"/>
</dbReference>
<dbReference type="RefSeq" id="XP_011295669.2">
    <property type="nucleotide sequence ID" value="XM_011297367.3"/>
</dbReference>
<dbReference type="EnsemblMetazoa" id="MDOA001336-RC">
    <property type="protein sequence ID" value="MDOA001336-PC"/>
    <property type="gene ID" value="MDOA001336"/>
</dbReference>
<name>A0A1I8M542_MUSDO</name>
<dbReference type="PANTHER" id="PTHR31927">
    <property type="entry name" value="FI07246P-RELATED-RELATED"/>
    <property type="match status" value="1"/>
</dbReference>
<accession>A0A1I8M542</accession>
<dbReference type="eggNOG" id="ENOG502T9ZS">
    <property type="taxonomic scope" value="Eukaryota"/>
</dbReference>
<gene>
    <name evidence="3" type="primary">101895979</name>
</gene>
<dbReference type="GO" id="GO:0062129">
    <property type="term" value="C:chitin-based extracellular matrix"/>
    <property type="evidence" value="ECO:0007669"/>
    <property type="project" value="TreeGrafter"/>
</dbReference>
<dbReference type="VEuPathDB" id="VectorBase:MDOMA2_013163"/>
<reference evidence="3" key="1">
    <citation type="submission" date="2020-05" db="UniProtKB">
        <authorList>
            <consortium name="EnsemblMetazoa"/>
        </authorList>
    </citation>
    <scope>IDENTIFICATION</scope>
    <source>
        <strain evidence="3">Aabys</strain>
    </source>
</reference>
<feature type="domain" description="DUF243" evidence="2">
    <location>
        <begin position="138"/>
        <end position="239"/>
    </location>
</feature>
<dbReference type="AlphaFoldDB" id="A0A1I8M542"/>
<evidence type="ECO:0000259" key="2">
    <source>
        <dbReference type="SMART" id="SM00690"/>
    </source>
</evidence>
<evidence type="ECO:0000256" key="1">
    <source>
        <dbReference type="SAM" id="SignalP"/>
    </source>
</evidence>
<feature type="chain" id="PRO_5044559859" description="DUF243 domain-containing protein" evidence="1">
    <location>
        <begin position="16"/>
        <end position="356"/>
    </location>
</feature>
<dbReference type="KEGG" id="mde:101895979"/>
<evidence type="ECO:0000313" key="3">
    <source>
        <dbReference type="EnsemblMetazoa" id="MDOA001336-PC"/>
    </source>
</evidence>
<keyword evidence="1" id="KW-0732">Signal</keyword>
<proteinExistence type="predicted"/>
<dbReference type="VEuPathDB" id="VectorBase:MDOA001336"/>